<feature type="compositionally biased region" description="Low complexity" evidence="1">
    <location>
        <begin position="37"/>
        <end position="89"/>
    </location>
</feature>
<dbReference type="PROSITE" id="PS51257">
    <property type="entry name" value="PROKAR_LIPOPROTEIN"/>
    <property type="match status" value="1"/>
</dbReference>
<evidence type="ECO:0000313" key="4">
    <source>
        <dbReference type="Proteomes" id="UP001217838"/>
    </source>
</evidence>
<keyword evidence="2" id="KW-0732">Signal</keyword>
<dbReference type="Proteomes" id="UP001217838">
    <property type="component" value="Unassembled WGS sequence"/>
</dbReference>
<accession>A0ABT5BH43</accession>
<feature type="chain" id="PRO_5046940957" evidence="2">
    <location>
        <begin position="19"/>
        <end position="267"/>
    </location>
</feature>
<evidence type="ECO:0000313" key="3">
    <source>
        <dbReference type="EMBL" id="MDC0673471.1"/>
    </source>
</evidence>
<evidence type="ECO:0000256" key="2">
    <source>
        <dbReference type="SAM" id="SignalP"/>
    </source>
</evidence>
<gene>
    <name evidence="3" type="ORF">POL58_37345</name>
</gene>
<evidence type="ECO:0000256" key="1">
    <source>
        <dbReference type="SAM" id="MobiDB-lite"/>
    </source>
</evidence>
<organism evidence="3 4">
    <name type="scientific">Nannocystis radixulma</name>
    <dbReference type="NCBI Taxonomy" id="2995305"/>
    <lineage>
        <taxon>Bacteria</taxon>
        <taxon>Pseudomonadati</taxon>
        <taxon>Myxococcota</taxon>
        <taxon>Polyangia</taxon>
        <taxon>Nannocystales</taxon>
        <taxon>Nannocystaceae</taxon>
        <taxon>Nannocystis</taxon>
    </lineage>
</organism>
<keyword evidence="4" id="KW-1185">Reference proteome</keyword>
<reference evidence="3 4" key="1">
    <citation type="submission" date="2022-11" db="EMBL/GenBank/DDBJ databases">
        <title>Minimal conservation of predation-associated metabolite biosynthetic gene clusters underscores biosynthetic potential of Myxococcota including descriptions for ten novel species: Archangium lansinium sp. nov., Myxococcus landrumus sp. nov., Nannocystis bai.</title>
        <authorList>
            <person name="Ahearne A."/>
            <person name="Stevens C."/>
            <person name="Dowd S."/>
        </authorList>
    </citation>
    <scope>NUCLEOTIDE SEQUENCE [LARGE SCALE GENOMIC DNA]</scope>
    <source>
        <strain evidence="3 4">NCELM</strain>
    </source>
</reference>
<feature type="region of interest" description="Disordered" evidence="1">
    <location>
        <begin position="32"/>
        <end position="122"/>
    </location>
</feature>
<dbReference type="EMBL" id="JAQNDN010000022">
    <property type="protein sequence ID" value="MDC0673471.1"/>
    <property type="molecule type" value="Genomic_DNA"/>
</dbReference>
<proteinExistence type="predicted"/>
<protein>
    <submittedName>
        <fullName evidence="3">Uncharacterized protein</fullName>
    </submittedName>
</protein>
<name>A0ABT5BH43_9BACT</name>
<feature type="signal peptide" evidence="2">
    <location>
        <begin position="1"/>
        <end position="18"/>
    </location>
</feature>
<dbReference type="RefSeq" id="WP_272006550.1">
    <property type="nucleotide sequence ID" value="NZ_JAQNDN010000022.1"/>
</dbReference>
<sequence>MMRILSLCFISTLSTTLAAGCVLNPKEVGEFTATDASTTNPPSSGTSTEPVEPSTSSPPDGTSTEPVEPSTSSPSDGTSTEPVEPSTTSGGPDPEPGPLHAACELPFPEPAPALPPINMGPDNTPKFDDWTDLACESLADLTCDAQCGRCLRGVEDGPGVCSFSDADIWCDGDGEAVGYGGEDACYICSPPEVRAFACCNFPEGFDCRVWPYPSDGPPGSICARHEDCEPGLVCGPHRGEGFGVCQCPGPVDPETVVPPDSCFESGT</sequence>
<comment type="caution">
    <text evidence="3">The sequence shown here is derived from an EMBL/GenBank/DDBJ whole genome shotgun (WGS) entry which is preliminary data.</text>
</comment>